<reference evidence="1" key="1">
    <citation type="submission" date="2018-05" db="EMBL/GenBank/DDBJ databases">
        <authorList>
            <person name="Lanie J.A."/>
            <person name="Ng W.-L."/>
            <person name="Kazmierczak K.M."/>
            <person name="Andrzejewski T.M."/>
            <person name="Davidsen T.M."/>
            <person name="Wayne K.J."/>
            <person name="Tettelin H."/>
            <person name="Glass J.I."/>
            <person name="Rusch D."/>
            <person name="Podicherti R."/>
            <person name="Tsui H.-C.T."/>
            <person name="Winkler M.E."/>
        </authorList>
    </citation>
    <scope>NUCLEOTIDE SEQUENCE</scope>
</reference>
<proteinExistence type="predicted"/>
<name>A0A382CP35_9ZZZZ</name>
<dbReference type="PROSITE" id="PS51257">
    <property type="entry name" value="PROKAR_LIPOPROTEIN"/>
    <property type="match status" value="1"/>
</dbReference>
<organism evidence="1">
    <name type="scientific">marine metagenome</name>
    <dbReference type="NCBI Taxonomy" id="408172"/>
    <lineage>
        <taxon>unclassified sequences</taxon>
        <taxon>metagenomes</taxon>
        <taxon>ecological metagenomes</taxon>
    </lineage>
</organism>
<protein>
    <recommendedName>
        <fullName evidence="2">Lipoprotein</fullName>
    </recommendedName>
</protein>
<accession>A0A382CP35</accession>
<dbReference type="EMBL" id="UINC01035355">
    <property type="protein sequence ID" value="SVB27629.1"/>
    <property type="molecule type" value="Genomic_DNA"/>
</dbReference>
<evidence type="ECO:0008006" key="2">
    <source>
        <dbReference type="Google" id="ProtNLM"/>
    </source>
</evidence>
<sequence length="221" mass="24970">MISNKSRILAVLLLVALVGCAVPTYDVGLSEVERPAGATKRYGEHKIVSFKEGEETNYRFEDEMVEMVFFVEKKKISFSLLNKTKHSIKIVWDESVYIDQNGRSNRVMHQGVKYIKKSQPQPPSIVAPLATIEDVVIPADNVHLVGSSWRVYPLLPYSSGDATDAKNLIGKKLQVLLALQILGVVNEYIFSFTINDVQMIRENKGKSTPRKRRLQPGLPWR</sequence>
<gene>
    <name evidence="1" type="ORF">METZ01_LOCUS180483</name>
</gene>
<dbReference type="AlphaFoldDB" id="A0A382CP35"/>
<evidence type="ECO:0000313" key="1">
    <source>
        <dbReference type="EMBL" id="SVB27629.1"/>
    </source>
</evidence>